<feature type="domain" description="FAD dependent oxidoreductase" evidence="2">
    <location>
        <begin position="35"/>
        <end position="391"/>
    </location>
</feature>
<organism evidence="3 4">
    <name type="scientific">Aeromonas rivipollensis</name>
    <dbReference type="NCBI Taxonomy" id="948519"/>
    <lineage>
        <taxon>Bacteria</taxon>
        <taxon>Pseudomonadati</taxon>
        <taxon>Pseudomonadota</taxon>
        <taxon>Gammaproteobacteria</taxon>
        <taxon>Aeromonadales</taxon>
        <taxon>Aeromonadaceae</taxon>
        <taxon>Aeromonas</taxon>
    </lineage>
</organism>
<sequence>MKFRYFPRSEEANGWAAILPERLPSAPLQGVVQGDWVVVGAGYAGLAFAHALAEHQPQARIVLLEAGVVGDNAAGRNSGFAIDLPHNIGSGTAELAKASHYRQLLKGGLAQLAHWVSRYRIDCGWQQSGKYHCAVKAGSAGLLKQYARELELLGEGYEYLEGTALSARLGTGFYHSAIYTPNTVLLNPAALVRGLADKLPDNVTLYERSPALRVDSAGGVRITTPHGEVVAGKAMFAINGGAGQLTPFAGKLASLATHATLTEPLTPEQRARLGDIAPWGLTPVNAIVGATFRYTRDHRILIRQHVAHAPTLHSDVGAREAIVRRHRQLFLSRFPELGEVAFAHSWSGLISVSRNGAPLWGQFGADLYAALGCNGAGISKQTMAGKALADLVCGVESPWGEQMRALGTANYLPPRPLLDLGVQGYLWKERLLGAGEY</sequence>
<dbReference type="GO" id="GO:0016491">
    <property type="term" value="F:oxidoreductase activity"/>
    <property type="evidence" value="ECO:0007669"/>
    <property type="project" value="UniProtKB-KW"/>
</dbReference>
<evidence type="ECO:0000256" key="1">
    <source>
        <dbReference type="ARBA" id="ARBA00023002"/>
    </source>
</evidence>
<dbReference type="Pfam" id="PF01266">
    <property type="entry name" value="DAO"/>
    <property type="match status" value="1"/>
</dbReference>
<evidence type="ECO:0000313" key="3">
    <source>
        <dbReference type="EMBL" id="NEX74869.1"/>
    </source>
</evidence>
<protein>
    <submittedName>
        <fullName evidence="3">FAD-dependent oxidoreductase</fullName>
    </submittedName>
</protein>
<dbReference type="GO" id="GO:0005737">
    <property type="term" value="C:cytoplasm"/>
    <property type="evidence" value="ECO:0007669"/>
    <property type="project" value="TreeGrafter"/>
</dbReference>
<dbReference type="RefSeq" id="WP_163148191.1">
    <property type="nucleotide sequence ID" value="NZ_JAAIKZ010000014.1"/>
</dbReference>
<dbReference type="EMBL" id="JAAIKZ010000014">
    <property type="protein sequence ID" value="NEX74869.1"/>
    <property type="molecule type" value="Genomic_DNA"/>
</dbReference>
<evidence type="ECO:0000313" key="4">
    <source>
        <dbReference type="Proteomes" id="UP000480681"/>
    </source>
</evidence>
<dbReference type="Gene3D" id="3.30.9.10">
    <property type="entry name" value="D-Amino Acid Oxidase, subunit A, domain 2"/>
    <property type="match status" value="1"/>
</dbReference>
<evidence type="ECO:0000259" key="2">
    <source>
        <dbReference type="Pfam" id="PF01266"/>
    </source>
</evidence>
<dbReference type="InterPro" id="IPR006076">
    <property type="entry name" value="FAD-dep_OxRdtase"/>
</dbReference>
<accession>A0AAW9YAS5</accession>
<dbReference type="Gene3D" id="3.50.50.60">
    <property type="entry name" value="FAD/NAD(P)-binding domain"/>
    <property type="match status" value="1"/>
</dbReference>
<dbReference type="SUPFAM" id="SSF51905">
    <property type="entry name" value="FAD/NAD(P)-binding domain"/>
    <property type="match status" value="1"/>
</dbReference>
<keyword evidence="1" id="KW-0560">Oxidoreductase</keyword>
<dbReference type="InterPro" id="IPR036188">
    <property type="entry name" value="FAD/NAD-bd_sf"/>
</dbReference>
<comment type="caution">
    <text evidence="3">The sequence shown here is derived from an EMBL/GenBank/DDBJ whole genome shotgun (WGS) entry which is preliminary data.</text>
</comment>
<dbReference type="AlphaFoldDB" id="A0AAW9YAS5"/>
<proteinExistence type="predicted"/>
<gene>
    <name evidence="3" type="ORF">G4911_08990</name>
</gene>
<dbReference type="PANTHER" id="PTHR13847">
    <property type="entry name" value="SARCOSINE DEHYDROGENASE-RELATED"/>
    <property type="match status" value="1"/>
</dbReference>
<reference evidence="3 4" key="1">
    <citation type="submission" date="2020-02" db="EMBL/GenBank/DDBJ databases">
        <title>Genome sequencing of Aeromonas rivipollensis.</title>
        <authorList>
            <person name="Fono-Tamo Ubani E.K."/>
            <person name="Lekota K.E."/>
        </authorList>
    </citation>
    <scope>NUCLEOTIDE SEQUENCE [LARGE SCALE GENOMIC DNA]</scope>
    <source>
        <strain evidence="3 4">G87</strain>
    </source>
</reference>
<name>A0AAW9YAS5_9GAMM</name>
<dbReference type="Proteomes" id="UP000480681">
    <property type="component" value="Unassembled WGS sequence"/>
</dbReference>
<dbReference type="PANTHER" id="PTHR13847:SF281">
    <property type="entry name" value="FAD DEPENDENT OXIDOREDUCTASE DOMAIN-CONTAINING PROTEIN"/>
    <property type="match status" value="1"/>
</dbReference>